<name>A0ABW2IH85_9PROT</name>
<dbReference type="PANTHER" id="PTHR30487:SF0">
    <property type="entry name" value="PREPILIN LEADER PEPTIDASE_N-METHYLTRANSFERASE-RELATED"/>
    <property type="match status" value="1"/>
</dbReference>
<comment type="caution">
    <text evidence="5">The sequence shown here is derived from an EMBL/GenBank/DDBJ whole genome shotgun (WGS) entry which is preliminary data.</text>
</comment>
<feature type="transmembrane region" description="Helical" evidence="3">
    <location>
        <begin position="127"/>
        <end position="150"/>
    </location>
</feature>
<keyword evidence="3" id="KW-1133">Transmembrane helix</keyword>
<dbReference type="Pfam" id="PF01478">
    <property type="entry name" value="Peptidase_A24"/>
    <property type="match status" value="1"/>
</dbReference>
<dbReference type="RefSeq" id="WP_382165164.1">
    <property type="nucleotide sequence ID" value="NZ_JBHTBR010000002.1"/>
</dbReference>
<feature type="transmembrane region" description="Helical" evidence="3">
    <location>
        <begin position="35"/>
        <end position="51"/>
    </location>
</feature>
<feature type="transmembrane region" description="Helical" evidence="3">
    <location>
        <begin position="58"/>
        <end position="77"/>
    </location>
</feature>
<sequence length="188" mass="20498">MLARLKLKSPLHSVLAVGLALIAIFSAFVVLPLDLLVPSICISILLIWASLIDIEHHILPNVLTYALIGMGAAWVSVFRFENLHHHLIGLVAGYAILRIVDVVHVKRTGQHGMGMGDAKLLGAAGMWLGWVAIPTTLLVGAVSGLLFVGFKSLREGRVRRDIRIAFGPHIALGFWWVWLCGPFGQMSL</sequence>
<dbReference type="InterPro" id="IPR050882">
    <property type="entry name" value="Prepilin_peptidase/N-MTase"/>
</dbReference>
<accession>A0ABW2IH85</accession>
<dbReference type="InterPro" id="IPR000045">
    <property type="entry name" value="Prepilin_IV_endopep_pep"/>
</dbReference>
<feature type="domain" description="Prepilin type IV endopeptidase peptidase" evidence="4">
    <location>
        <begin position="42"/>
        <end position="148"/>
    </location>
</feature>
<dbReference type="EC" id="3.4.23.-" evidence="5"/>
<keyword evidence="5" id="KW-0378">Hydrolase</keyword>
<dbReference type="GO" id="GO:0016787">
    <property type="term" value="F:hydrolase activity"/>
    <property type="evidence" value="ECO:0007669"/>
    <property type="project" value="UniProtKB-KW"/>
</dbReference>
<dbReference type="Proteomes" id="UP001596492">
    <property type="component" value="Unassembled WGS sequence"/>
</dbReference>
<feature type="transmembrane region" description="Helical" evidence="3">
    <location>
        <begin position="162"/>
        <end position="179"/>
    </location>
</feature>
<organism evidence="5 6">
    <name type="scientific">Hirschia litorea</name>
    <dbReference type="NCBI Taxonomy" id="1199156"/>
    <lineage>
        <taxon>Bacteria</taxon>
        <taxon>Pseudomonadati</taxon>
        <taxon>Pseudomonadota</taxon>
        <taxon>Alphaproteobacteria</taxon>
        <taxon>Hyphomonadales</taxon>
        <taxon>Hyphomonadaceae</taxon>
        <taxon>Hirschia</taxon>
    </lineage>
</organism>
<dbReference type="PANTHER" id="PTHR30487">
    <property type="entry name" value="TYPE 4 PREPILIN-LIKE PROTEINS LEADER PEPTIDE-PROCESSING ENZYME"/>
    <property type="match status" value="1"/>
</dbReference>
<evidence type="ECO:0000256" key="2">
    <source>
        <dbReference type="RuleBase" id="RU003793"/>
    </source>
</evidence>
<evidence type="ECO:0000259" key="4">
    <source>
        <dbReference type="Pfam" id="PF01478"/>
    </source>
</evidence>
<evidence type="ECO:0000313" key="6">
    <source>
        <dbReference type="Proteomes" id="UP001596492"/>
    </source>
</evidence>
<dbReference type="Gene3D" id="1.20.120.1220">
    <property type="match status" value="1"/>
</dbReference>
<evidence type="ECO:0000256" key="3">
    <source>
        <dbReference type="SAM" id="Phobius"/>
    </source>
</evidence>
<dbReference type="PRINTS" id="PR00864">
    <property type="entry name" value="PREPILNPTASE"/>
</dbReference>
<protein>
    <submittedName>
        <fullName evidence="5">Prepilin peptidase</fullName>
        <ecNumber evidence="5">3.4.23.-</ecNumber>
    </submittedName>
</protein>
<comment type="similarity">
    <text evidence="1 2">Belongs to the peptidase A24 family.</text>
</comment>
<evidence type="ECO:0000313" key="5">
    <source>
        <dbReference type="EMBL" id="MFC7290347.1"/>
    </source>
</evidence>
<evidence type="ECO:0000256" key="1">
    <source>
        <dbReference type="ARBA" id="ARBA00005801"/>
    </source>
</evidence>
<keyword evidence="3" id="KW-0472">Membrane</keyword>
<keyword evidence="6" id="KW-1185">Reference proteome</keyword>
<gene>
    <name evidence="5" type="ORF">ACFQS8_01845</name>
</gene>
<dbReference type="InterPro" id="IPR014032">
    <property type="entry name" value="Peptidase_A24A_bac"/>
</dbReference>
<dbReference type="EMBL" id="JBHTBR010000002">
    <property type="protein sequence ID" value="MFC7290347.1"/>
    <property type="molecule type" value="Genomic_DNA"/>
</dbReference>
<feature type="transmembrane region" description="Helical" evidence="3">
    <location>
        <begin position="12"/>
        <end position="29"/>
    </location>
</feature>
<keyword evidence="3" id="KW-0812">Transmembrane</keyword>
<reference evidence="6" key="1">
    <citation type="journal article" date="2019" name="Int. J. Syst. Evol. Microbiol.">
        <title>The Global Catalogue of Microorganisms (GCM) 10K type strain sequencing project: providing services to taxonomists for standard genome sequencing and annotation.</title>
        <authorList>
            <consortium name="The Broad Institute Genomics Platform"/>
            <consortium name="The Broad Institute Genome Sequencing Center for Infectious Disease"/>
            <person name="Wu L."/>
            <person name="Ma J."/>
        </authorList>
    </citation>
    <scope>NUCLEOTIDE SEQUENCE [LARGE SCALE GENOMIC DNA]</scope>
    <source>
        <strain evidence="6">CCUG 51308</strain>
    </source>
</reference>
<proteinExistence type="inferred from homology"/>